<sequence length="238" mass="26668">MKLYKKFLTALSVAVMAVPVALPALSNSVYASTDNLFPQSKFYDTLDKDAINKRADYFKGRPLVQVPQTDKNGQMHYVNRFSGITPSQDVPYWIDSRIPAKQQGIIKQAISDWNDAAPGVFNFYQVDTPKDAYMMYDFDDQTNTPGGVTWHEGNDVFTSAVIQVNHKQLTTSTASLELYEHETGHALGFTDTDINWNDNSVQQTVMGKNVKNITDYDSLSLIRMYAPLALDNAMTASK</sequence>
<organism evidence="2 3">
    <name type="scientific">Companilactobacillus mishanensis</name>
    <dbReference type="NCBI Taxonomy" id="2486008"/>
    <lineage>
        <taxon>Bacteria</taxon>
        <taxon>Bacillati</taxon>
        <taxon>Bacillota</taxon>
        <taxon>Bacilli</taxon>
        <taxon>Lactobacillales</taxon>
        <taxon>Lactobacillaceae</taxon>
        <taxon>Companilactobacillus</taxon>
    </lineage>
</organism>
<accession>A0ABW9P6Q1</accession>
<keyword evidence="1" id="KW-0732">Signal</keyword>
<dbReference type="EMBL" id="VDFN01000002">
    <property type="protein sequence ID" value="MQS44747.1"/>
    <property type="molecule type" value="Genomic_DNA"/>
</dbReference>
<dbReference type="RefSeq" id="WP_153494219.1">
    <property type="nucleotide sequence ID" value="NZ_VDFN01000002.1"/>
</dbReference>
<dbReference type="Gene3D" id="3.40.390.10">
    <property type="entry name" value="Collagenase (Catalytic Domain)"/>
    <property type="match status" value="1"/>
</dbReference>
<protein>
    <recommendedName>
        <fullName evidence="4">Matrixin family metalloprotease</fullName>
    </recommendedName>
</protein>
<evidence type="ECO:0008006" key="4">
    <source>
        <dbReference type="Google" id="ProtNLM"/>
    </source>
</evidence>
<reference evidence="2 3" key="1">
    <citation type="journal article" date="2019" name="Syst. Appl. Microbiol.">
        <title>Polyphasic characterization of two novel Lactobacillus spp. isolated from blown salami packages: Description of Lactobacillus halodurans sp. nov. and Lactobacillus salsicarnum sp. nov.</title>
        <authorList>
            <person name="Schuster J.A."/>
            <person name="Klingl A."/>
            <person name="Vogel R.F."/>
            <person name="Ehrmann M.A."/>
        </authorList>
    </citation>
    <scope>NUCLEOTIDE SEQUENCE [LARGE SCALE GENOMIC DNA]</scope>
    <source>
        <strain evidence="2 3">TMW 1.2098</strain>
    </source>
</reference>
<dbReference type="InterPro" id="IPR024079">
    <property type="entry name" value="MetalloPept_cat_dom_sf"/>
</dbReference>
<evidence type="ECO:0000313" key="3">
    <source>
        <dbReference type="Proteomes" id="UP000436655"/>
    </source>
</evidence>
<feature type="signal peptide" evidence="1">
    <location>
        <begin position="1"/>
        <end position="31"/>
    </location>
</feature>
<gene>
    <name evidence="2" type="ORF">FHL03_04515</name>
</gene>
<evidence type="ECO:0000313" key="2">
    <source>
        <dbReference type="EMBL" id="MQS44747.1"/>
    </source>
</evidence>
<dbReference type="Proteomes" id="UP000436655">
    <property type="component" value="Unassembled WGS sequence"/>
</dbReference>
<name>A0ABW9P6Q1_9LACO</name>
<evidence type="ECO:0000256" key="1">
    <source>
        <dbReference type="SAM" id="SignalP"/>
    </source>
</evidence>
<dbReference type="SUPFAM" id="SSF55486">
    <property type="entry name" value="Metalloproteases ('zincins'), catalytic domain"/>
    <property type="match status" value="1"/>
</dbReference>
<proteinExistence type="predicted"/>
<comment type="caution">
    <text evidence="2">The sequence shown here is derived from an EMBL/GenBank/DDBJ whole genome shotgun (WGS) entry which is preliminary data.</text>
</comment>
<keyword evidence="3" id="KW-1185">Reference proteome</keyword>
<feature type="chain" id="PRO_5046402997" description="Matrixin family metalloprotease" evidence="1">
    <location>
        <begin position="32"/>
        <end position="238"/>
    </location>
</feature>